<dbReference type="Pfam" id="PF00491">
    <property type="entry name" value="Arginase"/>
    <property type="match status" value="1"/>
</dbReference>
<sequence>MPLTSITIIIAPYHVGLYDHRVGGGPLRIMSHGIDKELSKLAPVSFINIAPVDEFEGEIGRTFEILRRISNAVSKAVSNNSFPLVLSGNCYASTATMAGLNQARPASSTAKTGVLWLDAHDDLDTPSTHENGYLDAMAASMMTGTSWHTLMKTVPGHQPVDVKRMIYCGLRDVSEIQHKTVKDAGVDIVWGDAKNKVDFTSALAETLDRREDIQEAHIHFDLDVLDDSLGRANEFPSPGGFLSEDVMGLMGMIPTKINPTSLVGVRTLNQQKRRPEPQQPGRKSWYSIDKYALFSLAASCKTLHTVAEDILYHEFAPGYSDSELSELYTYDLRLNQFMRTVGTRKDLAEKVRMVFIHPKHSNADVEQTVLSLKQGAADLGIDIAKAWRQRAEDYLNYSKSLGAPRSPKERKYVYMLNSAFTDEIFQYLSRRYNNLSDDFYKALHHELIPMLIALLPKLDHIIYKHSSTFKTLKQTAFEALKVTELPYLRRLEIDYDVFSILERAPHLAQIDFLNSPFFTFSERVGDSFDGQTNIKALRLGDMAASPALSRPLPYAAKDLRSLVIEASTRRLNRIHRFTWPNFSIDTIEKDSTPVNRFKQGLLGLAAAATSDFPNLEFVGLDNAEGVDATVEGAIRMAGIEFAYESWPVSYSIEPDEPDDV</sequence>
<dbReference type="GO" id="GO:0005634">
    <property type="term" value="C:nucleus"/>
    <property type="evidence" value="ECO:0007669"/>
    <property type="project" value="TreeGrafter"/>
</dbReference>
<keyword evidence="1" id="KW-0479">Metal-binding</keyword>
<dbReference type="EMBL" id="JAAOAK010000578">
    <property type="protein sequence ID" value="KAF5660758.1"/>
    <property type="molecule type" value="Genomic_DNA"/>
</dbReference>
<keyword evidence="6" id="KW-1185">Reference proteome</keyword>
<keyword evidence="2" id="KW-0378">Hydrolase</keyword>
<name>A0A8H5T0T4_9HYPO</name>
<reference evidence="5 6" key="1">
    <citation type="submission" date="2020-05" db="EMBL/GenBank/DDBJ databases">
        <title>Identification and distribution of gene clusters putatively required for synthesis of sphingolipid metabolism inhibitors in phylogenetically diverse species of the filamentous fungus Fusarium.</title>
        <authorList>
            <person name="Kim H.-S."/>
            <person name="Busman M."/>
            <person name="Brown D.W."/>
            <person name="Divon H."/>
            <person name="Uhlig S."/>
            <person name="Proctor R.H."/>
        </authorList>
    </citation>
    <scope>NUCLEOTIDE SEQUENCE [LARGE SCALE GENOMIC DNA]</scope>
    <source>
        <strain evidence="5 6">NRRL 25311</strain>
    </source>
</reference>
<dbReference type="PANTHER" id="PTHR43782:SF3">
    <property type="entry name" value="ARGINASE"/>
    <property type="match status" value="1"/>
</dbReference>
<evidence type="ECO:0000256" key="4">
    <source>
        <dbReference type="PROSITE-ProRule" id="PRU00742"/>
    </source>
</evidence>
<comment type="caution">
    <text evidence="5">The sequence shown here is derived from an EMBL/GenBank/DDBJ whole genome shotgun (WGS) entry which is preliminary data.</text>
</comment>
<accession>A0A8H5T0T4</accession>
<dbReference type="GO" id="GO:0005829">
    <property type="term" value="C:cytosol"/>
    <property type="evidence" value="ECO:0007669"/>
    <property type="project" value="TreeGrafter"/>
</dbReference>
<dbReference type="Proteomes" id="UP000562682">
    <property type="component" value="Unassembled WGS sequence"/>
</dbReference>
<dbReference type="PRINTS" id="PR00116">
    <property type="entry name" value="ARGINASE"/>
</dbReference>
<dbReference type="PROSITE" id="PS51409">
    <property type="entry name" value="ARGINASE_2"/>
    <property type="match status" value="1"/>
</dbReference>
<evidence type="ECO:0000313" key="6">
    <source>
        <dbReference type="Proteomes" id="UP000562682"/>
    </source>
</evidence>
<evidence type="ECO:0000256" key="2">
    <source>
        <dbReference type="ARBA" id="ARBA00022801"/>
    </source>
</evidence>
<protein>
    <submittedName>
        <fullName evidence="5">Arginase</fullName>
    </submittedName>
</protein>
<dbReference type="PANTHER" id="PTHR43782">
    <property type="entry name" value="ARGINASE"/>
    <property type="match status" value="1"/>
</dbReference>
<evidence type="ECO:0000256" key="3">
    <source>
        <dbReference type="ARBA" id="ARBA00023211"/>
    </source>
</evidence>
<evidence type="ECO:0000313" key="5">
    <source>
        <dbReference type="EMBL" id="KAF5660758.1"/>
    </source>
</evidence>
<dbReference type="InterPro" id="IPR023696">
    <property type="entry name" value="Ureohydrolase_dom_sf"/>
</dbReference>
<dbReference type="CDD" id="cd09999">
    <property type="entry name" value="Arginase-like_1"/>
    <property type="match status" value="1"/>
</dbReference>
<dbReference type="InterPro" id="IPR006035">
    <property type="entry name" value="Ureohydrolase"/>
</dbReference>
<dbReference type="SUPFAM" id="SSF52768">
    <property type="entry name" value="Arginase/deacetylase"/>
    <property type="match status" value="1"/>
</dbReference>
<dbReference type="GO" id="GO:0004053">
    <property type="term" value="F:arginase activity"/>
    <property type="evidence" value="ECO:0007669"/>
    <property type="project" value="TreeGrafter"/>
</dbReference>
<evidence type="ECO:0000256" key="1">
    <source>
        <dbReference type="ARBA" id="ARBA00022723"/>
    </source>
</evidence>
<keyword evidence="3" id="KW-0464">Manganese</keyword>
<dbReference type="AlphaFoldDB" id="A0A8H5T0T4"/>
<organism evidence="5 6">
    <name type="scientific">Fusarium denticulatum</name>
    <dbReference type="NCBI Taxonomy" id="48507"/>
    <lineage>
        <taxon>Eukaryota</taxon>
        <taxon>Fungi</taxon>
        <taxon>Dikarya</taxon>
        <taxon>Ascomycota</taxon>
        <taxon>Pezizomycotina</taxon>
        <taxon>Sordariomycetes</taxon>
        <taxon>Hypocreomycetidae</taxon>
        <taxon>Hypocreales</taxon>
        <taxon>Nectriaceae</taxon>
        <taxon>Fusarium</taxon>
        <taxon>Fusarium fujikuroi species complex</taxon>
    </lineage>
</organism>
<dbReference type="Gene3D" id="3.40.800.10">
    <property type="entry name" value="Ureohydrolase domain"/>
    <property type="match status" value="1"/>
</dbReference>
<comment type="similarity">
    <text evidence="4">Belongs to the arginase family.</text>
</comment>
<gene>
    <name evidence="5" type="ORF">FDENT_13665</name>
</gene>
<proteinExistence type="inferred from homology"/>
<dbReference type="GO" id="GO:0030145">
    <property type="term" value="F:manganese ion binding"/>
    <property type="evidence" value="ECO:0007669"/>
    <property type="project" value="TreeGrafter"/>
</dbReference>